<dbReference type="Proteomes" id="UP000198922">
    <property type="component" value="Unassembled WGS sequence"/>
</dbReference>
<proteinExistence type="predicted"/>
<evidence type="ECO:0000313" key="1">
    <source>
        <dbReference type="EMBL" id="SDE91240.1"/>
    </source>
</evidence>
<accession>A0A1G7GSW8</accession>
<keyword evidence="2" id="KW-1185">Reference proteome</keyword>
<name>A0A1G7GSW8_9RHOB</name>
<protein>
    <submittedName>
        <fullName evidence="1">Uncharacterized protein</fullName>
    </submittedName>
</protein>
<dbReference type="STRING" id="521013.SAMN04488567_2911"/>
<gene>
    <name evidence="1" type="ORF">SAMN04488567_2911</name>
</gene>
<organism evidence="1 2">
    <name type="scientific">Limimaricola pyoseonensis</name>
    <dbReference type="NCBI Taxonomy" id="521013"/>
    <lineage>
        <taxon>Bacteria</taxon>
        <taxon>Pseudomonadati</taxon>
        <taxon>Pseudomonadota</taxon>
        <taxon>Alphaproteobacteria</taxon>
        <taxon>Rhodobacterales</taxon>
        <taxon>Paracoccaceae</taxon>
        <taxon>Limimaricola</taxon>
    </lineage>
</organism>
<evidence type="ECO:0000313" key="2">
    <source>
        <dbReference type="Proteomes" id="UP000198922"/>
    </source>
</evidence>
<sequence length="70" mass="7470">MPGPVLLLLLLLLLLLDGWLPDVKLAFGPVAPIKTAAGGDTSVLQSRLTYCHRPADPTPCDFIPAEGHRP</sequence>
<dbReference type="EMBL" id="FNAT01000005">
    <property type="protein sequence ID" value="SDE91240.1"/>
    <property type="molecule type" value="Genomic_DNA"/>
</dbReference>
<reference evidence="2" key="1">
    <citation type="submission" date="2016-10" db="EMBL/GenBank/DDBJ databases">
        <authorList>
            <person name="Varghese N."/>
            <person name="Submissions S."/>
        </authorList>
    </citation>
    <scope>NUCLEOTIDE SEQUENCE [LARGE SCALE GENOMIC DNA]</scope>
    <source>
        <strain evidence="2">DSM 21424</strain>
    </source>
</reference>
<dbReference type="AlphaFoldDB" id="A0A1G7GSW8"/>